<name>A0A0G4HKQ8_9ALVE</name>
<dbReference type="SUPFAM" id="SSF48403">
    <property type="entry name" value="Ankyrin repeat"/>
    <property type="match status" value="1"/>
</dbReference>
<dbReference type="PhylomeDB" id="A0A0G4HKQ8"/>
<feature type="compositionally biased region" description="Basic and acidic residues" evidence="1">
    <location>
        <begin position="154"/>
        <end position="167"/>
    </location>
</feature>
<gene>
    <name evidence="2" type="ORF">Cvel_7246</name>
</gene>
<sequence length="167" mass="18227">MAAVDKKYARLIAPEDPKIEAWRSLFSLVTDDDPDELDQAVKDLGAQSEDLEVEVMGYGTLLSYAAQNSVDVCAHLLEEHRLNPNTRSSTEKDQTALFDAKGGAVLVLIERGADERLQNSEGETAFTAAVKRGDYTQASQTESREGSCGTGDLWRGEGMLDRNRSGT</sequence>
<dbReference type="VEuPathDB" id="CryptoDB:Cvel_7246"/>
<accession>A0A0G4HKQ8</accession>
<feature type="region of interest" description="Disordered" evidence="1">
    <location>
        <begin position="131"/>
        <end position="167"/>
    </location>
</feature>
<organism evidence="2">
    <name type="scientific">Chromera velia CCMP2878</name>
    <dbReference type="NCBI Taxonomy" id="1169474"/>
    <lineage>
        <taxon>Eukaryota</taxon>
        <taxon>Sar</taxon>
        <taxon>Alveolata</taxon>
        <taxon>Colpodellida</taxon>
        <taxon>Chromeraceae</taxon>
        <taxon>Chromera</taxon>
    </lineage>
</organism>
<proteinExistence type="predicted"/>
<evidence type="ECO:0000313" key="2">
    <source>
        <dbReference type="EMBL" id="CEM44676.1"/>
    </source>
</evidence>
<reference evidence="2" key="1">
    <citation type="submission" date="2014-11" db="EMBL/GenBank/DDBJ databases">
        <authorList>
            <person name="Otto D Thomas"/>
            <person name="Naeem Raeece"/>
        </authorList>
    </citation>
    <scope>NUCLEOTIDE SEQUENCE</scope>
</reference>
<dbReference type="Gene3D" id="1.25.40.20">
    <property type="entry name" value="Ankyrin repeat-containing domain"/>
    <property type="match status" value="1"/>
</dbReference>
<protein>
    <submittedName>
        <fullName evidence="2">Uncharacterized protein</fullName>
    </submittedName>
</protein>
<dbReference type="AlphaFoldDB" id="A0A0G4HKQ8"/>
<dbReference type="EMBL" id="CDMZ01002989">
    <property type="protein sequence ID" value="CEM44676.1"/>
    <property type="molecule type" value="Genomic_DNA"/>
</dbReference>
<evidence type="ECO:0000256" key="1">
    <source>
        <dbReference type="SAM" id="MobiDB-lite"/>
    </source>
</evidence>
<dbReference type="InterPro" id="IPR036770">
    <property type="entry name" value="Ankyrin_rpt-contain_sf"/>
</dbReference>